<comment type="catalytic activity">
    <reaction evidence="17">
        <text>L-threonyl-[protein] + GDP-beta-L-fucose = 3-O-(alpha-L-fucosyl)-L-threonyl-[protein] + GDP + H(+)</text>
        <dbReference type="Rhea" id="RHEA:70491"/>
        <dbReference type="Rhea" id="RHEA-COMP:11060"/>
        <dbReference type="Rhea" id="RHEA-COMP:17915"/>
        <dbReference type="ChEBI" id="CHEBI:15378"/>
        <dbReference type="ChEBI" id="CHEBI:30013"/>
        <dbReference type="ChEBI" id="CHEBI:57273"/>
        <dbReference type="ChEBI" id="CHEBI:58189"/>
        <dbReference type="ChEBI" id="CHEBI:189631"/>
        <dbReference type="EC" id="2.4.1.221"/>
    </reaction>
    <physiologicalReaction direction="left-to-right" evidence="17">
        <dbReference type="Rhea" id="RHEA:70492"/>
    </physiologicalReaction>
</comment>
<dbReference type="GO" id="GO:0046922">
    <property type="term" value="F:peptide-O-fucosyltransferase activity"/>
    <property type="evidence" value="ECO:0007669"/>
    <property type="project" value="UniProtKB-EC"/>
</dbReference>
<evidence type="ECO:0000256" key="9">
    <source>
        <dbReference type="ARBA" id="ARBA00023034"/>
    </source>
</evidence>
<keyword evidence="10" id="KW-1015">Disulfide bond</keyword>
<dbReference type="InterPro" id="IPR045130">
    <property type="entry name" value="OFUT2-like"/>
</dbReference>
<evidence type="ECO:0000256" key="16">
    <source>
        <dbReference type="ARBA" id="ARBA00033083"/>
    </source>
</evidence>
<keyword evidence="20" id="KW-1185">Reference proteome</keyword>
<comment type="catalytic activity">
    <reaction evidence="18">
        <text>L-seryl-[protein] + GDP-beta-L-fucose = 3-O-(alpha-L-fucosyl)-L-seryl-[protein] + GDP + H(+)</text>
        <dbReference type="Rhea" id="RHEA:63644"/>
        <dbReference type="Rhea" id="RHEA-COMP:9863"/>
        <dbReference type="Rhea" id="RHEA-COMP:17914"/>
        <dbReference type="ChEBI" id="CHEBI:15378"/>
        <dbReference type="ChEBI" id="CHEBI:29999"/>
        <dbReference type="ChEBI" id="CHEBI:57273"/>
        <dbReference type="ChEBI" id="CHEBI:58189"/>
        <dbReference type="ChEBI" id="CHEBI:189632"/>
        <dbReference type="EC" id="2.4.1.221"/>
    </reaction>
    <physiologicalReaction direction="left-to-right" evidence="18">
        <dbReference type="Rhea" id="RHEA:63645"/>
    </physiologicalReaction>
</comment>
<comment type="pathway">
    <text evidence="3">Protein modification; protein glycosylation.</text>
</comment>
<dbReference type="GO" id="GO:0005783">
    <property type="term" value="C:endoplasmic reticulum"/>
    <property type="evidence" value="ECO:0007669"/>
    <property type="project" value="UniProtKB-SubCell"/>
</dbReference>
<dbReference type="Gene3D" id="3.40.50.11340">
    <property type="match status" value="2"/>
</dbReference>
<dbReference type="FunFam" id="3.40.50.11350:FF:000002">
    <property type="entry name" value="GDP-fucose protein O-fucosyltransferase 2"/>
    <property type="match status" value="1"/>
</dbReference>
<evidence type="ECO:0000256" key="6">
    <source>
        <dbReference type="ARBA" id="ARBA00022679"/>
    </source>
</evidence>
<evidence type="ECO:0000256" key="1">
    <source>
        <dbReference type="ARBA" id="ARBA00004240"/>
    </source>
</evidence>
<evidence type="ECO:0000256" key="13">
    <source>
        <dbReference type="ARBA" id="ARBA00023277"/>
    </source>
</evidence>
<comment type="similarity">
    <text evidence="14">Belongs to the glycosyltransferase 68 family.</text>
</comment>
<evidence type="ECO:0000256" key="18">
    <source>
        <dbReference type="ARBA" id="ARBA00048647"/>
    </source>
</evidence>
<keyword evidence="12" id="KW-0294">Fucose metabolism</keyword>
<dbReference type="EC" id="2.4.1.221" evidence="4"/>
<name>A0A1A9WFX2_9MUSC</name>
<evidence type="ECO:0000313" key="19">
    <source>
        <dbReference type="EnsemblMetazoa" id="GBRI018308-PA"/>
    </source>
</evidence>
<dbReference type="Gene3D" id="3.40.50.11350">
    <property type="match status" value="1"/>
</dbReference>
<dbReference type="AlphaFoldDB" id="A0A1A9WFX2"/>
<dbReference type="InterPro" id="IPR019378">
    <property type="entry name" value="GDP-Fuc_O-FucTrfase"/>
</dbReference>
<keyword evidence="6" id="KW-0808">Transferase</keyword>
<reference evidence="19" key="2">
    <citation type="submission" date="2020-05" db="UniProtKB">
        <authorList>
            <consortium name="EnsemblMetazoa"/>
        </authorList>
    </citation>
    <scope>IDENTIFICATION</scope>
    <source>
        <strain evidence="19">IAEA</strain>
    </source>
</reference>
<reference evidence="20" key="1">
    <citation type="submission" date="2014-03" db="EMBL/GenBank/DDBJ databases">
        <authorList>
            <person name="Aksoy S."/>
            <person name="Warren W."/>
            <person name="Wilson R.K."/>
        </authorList>
    </citation>
    <scope>NUCLEOTIDE SEQUENCE [LARGE SCALE GENOMIC DNA]</scope>
    <source>
        <strain evidence="20">IAEA</strain>
    </source>
</reference>
<evidence type="ECO:0000256" key="11">
    <source>
        <dbReference type="ARBA" id="ARBA00023180"/>
    </source>
</evidence>
<proteinExistence type="inferred from homology"/>
<evidence type="ECO:0000256" key="7">
    <source>
        <dbReference type="ARBA" id="ARBA00022729"/>
    </source>
</evidence>
<evidence type="ECO:0000256" key="10">
    <source>
        <dbReference type="ARBA" id="ARBA00023157"/>
    </source>
</evidence>
<dbReference type="CDD" id="cd11298">
    <property type="entry name" value="O-FucT-2"/>
    <property type="match status" value="1"/>
</dbReference>
<keyword evidence="5" id="KW-0328">Glycosyltransferase</keyword>
<dbReference type="STRING" id="37001.A0A1A9WFX2"/>
<dbReference type="EnsemblMetazoa" id="GBRI018308-RA">
    <property type="protein sequence ID" value="GBRI018308-PA"/>
    <property type="gene ID" value="GBRI018308"/>
</dbReference>
<keyword evidence="8" id="KW-0256">Endoplasmic reticulum</keyword>
<keyword evidence="13" id="KW-0119">Carbohydrate metabolism</keyword>
<dbReference type="PANTHER" id="PTHR13398:SF0">
    <property type="entry name" value="GDP-FUCOSE PROTEIN O-FUCOSYLTRANSFERASE 2"/>
    <property type="match status" value="1"/>
</dbReference>
<accession>A0A1A9WFX2</accession>
<evidence type="ECO:0000256" key="5">
    <source>
        <dbReference type="ARBA" id="ARBA00022676"/>
    </source>
</evidence>
<protein>
    <recommendedName>
        <fullName evidence="15">GDP-fucose protein O-fucosyltransferase 2</fullName>
        <ecNumber evidence="4">2.4.1.221</ecNumber>
    </recommendedName>
    <alternativeName>
        <fullName evidence="16">Peptide-O-fucosyltransferase 2</fullName>
    </alternativeName>
</protein>
<evidence type="ECO:0000256" key="15">
    <source>
        <dbReference type="ARBA" id="ARBA00026232"/>
    </source>
</evidence>
<evidence type="ECO:0000256" key="17">
    <source>
        <dbReference type="ARBA" id="ARBA00047273"/>
    </source>
</evidence>
<keyword evidence="9" id="KW-0333">Golgi apparatus</keyword>
<keyword evidence="7" id="KW-0732">Signal</keyword>
<dbReference type="Proteomes" id="UP000091820">
    <property type="component" value="Unassembled WGS sequence"/>
</dbReference>
<dbReference type="GO" id="GO:0005794">
    <property type="term" value="C:Golgi apparatus"/>
    <property type="evidence" value="ECO:0007669"/>
    <property type="project" value="UniProtKB-SubCell"/>
</dbReference>
<dbReference type="VEuPathDB" id="VectorBase:GBRI018308"/>
<evidence type="ECO:0000256" key="3">
    <source>
        <dbReference type="ARBA" id="ARBA00004922"/>
    </source>
</evidence>
<dbReference type="Pfam" id="PF10250">
    <property type="entry name" value="O-FucT"/>
    <property type="match status" value="1"/>
</dbReference>
<evidence type="ECO:0000256" key="4">
    <source>
        <dbReference type="ARBA" id="ARBA00012196"/>
    </source>
</evidence>
<comment type="subcellular location">
    <subcellularLocation>
        <location evidence="1">Endoplasmic reticulum</location>
    </subcellularLocation>
    <subcellularLocation>
        <location evidence="2">Golgi apparatus</location>
    </subcellularLocation>
</comment>
<dbReference type="PANTHER" id="PTHR13398">
    <property type="entry name" value="GDP-FUCOSE PROTEIN O-FUCOSYLTRANSFERASE 2"/>
    <property type="match status" value="1"/>
</dbReference>
<sequence>MYYTAVKQFTFSNNSAMEPFLDLSERTNQLEYSAENKINCKPKWQYLQLILFIRSYIVNAYYQAAQCPNLMLWLHNIIKQPKLPFCDIDTRCKRNVIYMLYDVNPPEGFNLRRDVYIRLAVFVRNIQKKHERFCNLRLILPPWRRLYHWKSHHLSQDHLPWSEFFDIEGLTRFAPILDFPEFLQEISLYGLKSKPLVSVHKLLQLQHFKDMFESGGGANLLGSVLQTILTEFDEDETPKVIAILNAEIVLHDRWADRQFWQARRSMRFSYKLNEVAKQFRLQHFNSTDITDKVQRPPMWEYEHPSHSGQAVGGPYLAVHLRRADFLYGRETTTPTLKSAALQIKYYLQQLNLNTVFLATDATAFEIKNLKSYLSRIRVLRFTVDSITQKAFIKDGGIAIIDQLVCSYARFFVGTYESTFTYRIYEEREILGFPRHTTFNTFSRDKKSSKRLVYRSCSRENTMTIFVAIDRKQFVIDKHNKNNFYHNNNNSILLAIKSLILYIREPPMRSMENLKKLHLRRRPYNRFLFRIYTNLRAELCDTKQTNCIQILNIQILNALLKQIPNDRILN</sequence>
<evidence type="ECO:0000313" key="20">
    <source>
        <dbReference type="Proteomes" id="UP000091820"/>
    </source>
</evidence>
<evidence type="ECO:0000256" key="14">
    <source>
        <dbReference type="ARBA" id="ARBA00025803"/>
    </source>
</evidence>
<organism evidence="19 20">
    <name type="scientific">Glossina brevipalpis</name>
    <dbReference type="NCBI Taxonomy" id="37001"/>
    <lineage>
        <taxon>Eukaryota</taxon>
        <taxon>Metazoa</taxon>
        <taxon>Ecdysozoa</taxon>
        <taxon>Arthropoda</taxon>
        <taxon>Hexapoda</taxon>
        <taxon>Insecta</taxon>
        <taxon>Pterygota</taxon>
        <taxon>Neoptera</taxon>
        <taxon>Endopterygota</taxon>
        <taxon>Diptera</taxon>
        <taxon>Brachycera</taxon>
        <taxon>Muscomorpha</taxon>
        <taxon>Hippoboscoidea</taxon>
        <taxon>Glossinidae</taxon>
        <taxon>Glossina</taxon>
    </lineage>
</organism>
<evidence type="ECO:0000256" key="2">
    <source>
        <dbReference type="ARBA" id="ARBA00004555"/>
    </source>
</evidence>
<dbReference type="GO" id="GO:0006004">
    <property type="term" value="P:fucose metabolic process"/>
    <property type="evidence" value="ECO:0007669"/>
    <property type="project" value="UniProtKB-KW"/>
</dbReference>
<evidence type="ECO:0000256" key="12">
    <source>
        <dbReference type="ARBA" id="ARBA00023253"/>
    </source>
</evidence>
<keyword evidence="11" id="KW-0325">Glycoprotein</keyword>
<evidence type="ECO:0000256" key="8">
    <source>
        <dbReference type="ARBA" id="ARBA00022824"/>
    </source>
</evidence>